<keyword evidence="2" id="KW-0472">Membrane</keyword>
<keyword evidence="2" id="KW-0812">Transmembrane</keyword>
<dbReference type="AlphaFoldDB" id="A0A6A6CG94"/>
<reference evidence="3" key="1">
    <citation type="journal article" date="2020" name="Stud. Mycol.">
        <title>101 Dothideomycetes genomes: a test case for predicting lifestyles and emergence of pathogens.</title>
        <authorList>
            <person name="Haridas S."/>
            <person name="Albert R."/>
            <person name="Binder M."/>
            <person name="Bloem J."/>
            <person name="Labutti K."/>
            <person name="Salamov A."/>
            <person name="Andreopoulos B."/>
            <person name="Baker S."/>
            <person name="Barry K."/>
            <person name="Bills G."/>
            <person name="Bluhm B."/>
            <person name="Cannon C."/>
            <person name="Castanera R."/>
            <person name="Culley D."/>
            <person name="Daum C."/>
            <person name="Ezra D."/>
            <person name="Gonzalez J."/>
            <person name="Henrissat B."/>
            <person name="Kuo A."/>
            <person name="Liang C."/>
            <person name="Lipzen A."/>
            <person name="Lutzoni F."/>
            <person name="Magnuson J."/>
            <person name="Mondo S."/>
            <person name="Nolan M."/>
            <person name="Ohm R."/>
            <person name="Pangilinan J."/>
            <person name="Park H.-J."/>
            <person name="Ramirez L."/>
            <person name="Alfaro M."/>
            <person name="Sun H."/>
            <person name="Tritt A."/>
            <person name="Yoshinaga Y."/>
            <person name="Zwiers L.-H."/>
            <person name="Turgeon B."/>
            <person name="Goodwin S."/>
            <person name="Spatafora J."/>
            <person name="Crous P."/>
            <person name="Grigoriev I."/>
        </authorList>
    </citation>
    <scope>NUCLEOTIDE SEQUENCE</scope>
    <source>
        <strain evidence="3">ATCC 36951</strain>
    </source>
</reference>
<dbReference type="Proteomes" id="UP000799537">
    <property type="component" value="Unassembled WGS sequence"/>
</dbReference>
<organism evidence="3 4">
    <name type="scientific">Zasmidium cellare ATCC 36951</name>
    <dbReference type="NCBI Taxonomy" id="1080233"/>
    <lineage>
        <taxon>Eukaryota</taxon>
        <taxon>Fungi</taxon>
        <taxon>Dikarya</taxon>
        <taxon>Ascomycota</taxon>
        <taxon>Pezizomycotina</taxon>
        <taxon>Dothideomycetes</taxon>
        <taxon>Dothideomycetidae</taxon>
        <taxon>Mycosphaerellales</taxon>
        <taxon>Mycosphaerellaceae</taxon>
        <taxon>Zasmidium</taxon>
    </lineage>
</organism>
<keyword evidence="2" id="KW-1133">Transmembrane helix</keyword>
<dbReference type="EMBL" id="ML993599">
    <property type="protein sequence ID" value="KAF2165663.1"/>
    <property type="molecule type" value="Genomic_DNA"/>
</dbReference>
<evidence type="ECO:0000256" key="2">
    <source>
        <dbReference type="SAM" id="Phobius"/>
    </source>
</evidence>
<evidence type="ECO:0000313" key="3">
    <source>
        <dbReference type="EMBL" id="KAF2165663.1"/>
    </source>
</evidence>
<evidence type="ECO:0000256" key="1">
    <source>
        <dbReference type="SAM" id="MobiDB-lite"/>
    </source>
</evidence>
<proteinExistence type="predicted"/>
<feature type="region of interest" description="Disordered" evidence="1">
    <location>
        <begin position="82"/>
        <end position="105"/>
    </location>
</feature>
<gene>
    <name evidence="3" type="ORF">M409DRAFT_23953</name>
</gene>
<name>A0A6A6CG94_ZASCE</name>
<evidence type="ECO:0000313" key="4">
    <source>
        <dbReference type="Proteomes" id="UP000799537"/>
    </source>
</evidence>
<dbReference type="RefSeq" id="XP_033666552.1">
    <property type="nucleotide sequence ID" value="XM_033807021.1"/>
</dbReference>
<keyword evidence="4" id="KW-1185">Reference proteome</keyword>
<sequence length="105" mass="12096">MGAISWAVPVGVFAALAIVCFVFVWWWFPRAWNRGNKKDVEVLHEMSSEDREAQRRKNREIIERFTRARAIERGEIVVEETPEVEREREGGGKVGAGVREGEVLR</sequence>
<dbReference type="OrthoDB" id="4136235at2759"/>
<protein>
    <submittedName>
        <fullName evidence="3">Uncharacterized protein</fullName>
    </submittedName>
</protein>
<dbReference type="GeneID" id="54560293"/>
<accession>A0A6A6CG94</accession>
<feature type="transmembrane region" description="Helical" evidence="2">
    <location>
        <begin position="6"/>
        <end position="28"/>
    </location>
</feature>